<dbReference type="Pfam" id="PF13041">
    <property type="entry name" value="PPR_2"/>
    <property type="match status" value="2"/>
</dbReference>
<dbReference type="PANTHER" id="PTHR47926">
    <property type="entry name" value="PENTATRICOPEPTIDE REPEAT-CONTAINING PROTEIN"/>
    <property type="match status" value="1"/>
</dbReference>
<evidence type="ECO:0000256" key="3">
    <source>
        <dbReference type="PROSITE-ProRule" id="PRU00708"/>
    </source>
</evidence>
<dbReference type="Proteomes" id="UP000813463">
    <property type="component" value="Chromosome 1"/>
</dbReference>
<feature type="repeat" description="PPR" evidence="3">
    <location>
        <begin position="167"/>
        <end position="201"/>
    </location>
</feature>
<dbReference type="AlphaFoldDB" id="A0A9R0KAK1"/>
<dbReference type="Gene3D" id="1.25.40.10">
    <property type="entry name" value="Tetratricopeptide repeat domain"/>
    <property type="match status" value="4"/>
</dbReference>
<dbReference type="RefSeq" id="XP_021864761.1">
    <property type="nucleotide sequence ID" value="XM_022009069.2"/>
</dbReference>
<dbReference type="GO" id="GO:0008270">
    <property type="term" value="F:zinc ion binding"/>
    <property type="evidence" value="ECO:0007669"/>
    <property type="project" value="InterPro"/>
</dbReference>
<dbReference type="KEGG" id="soe:110803548"/>
<reference evidence="5" key="1">
    <citation type="journal article" date="2021" name="Nat. Commun.">
        <title>Genomic analyses provide insights into spinach domestication and the genetic basis of agronomic traits.</title>
        <authorList>
            <person name="Cai X."/>
            <person name="Sun X."/>
            <person name="Xu C."/>
            <person name="Sun H."/>
            <person name="Wang X."/>
            <person name="Ge C."/>
            <person name="Zhang Z."/>
            <person name="Wang Q."/>
            <person name="Fei Z."/>
            <person name="Jiao C."/>
            <person name="Wang Q."/>
        </authorList>
    </citation>
    <scope>NUCLEOTIDE SEQUENCE [LARGE SCALE GENOMIC DNA]</scope>
    <source>
        <strain evidence="5">cv. Varoflay</strain>
    </source>
</reference>
<dbReference type="InterPro" id="IPR046960">
    <property type="entry name" value="PPR_At4g14850-like_plant"/>
</dbReference>
<dbReference type="Pfam" id="PF01535">
    <property type="entry name" value="PPR"/>
    <property type="match status" value="6"/>
</dbReference>
<name>A0A9R0KAK1_SPIOL</name>
<dbReference type="InterPro" id="IPR046848">
    <property type="entry name" value="E_motif"/>
</dbReference>
<dbReference type="PROSITE" id="PS51375">
    <property type="entry name" value="PPR"/>
    <property type="match status" value="4"/>
</dbReference>
<evidence type="ECO:0000256" key="1">
    <source>
        <dbReference type="ARBA" id="ARBA00006643"/>
    </source>
</evidence>
<evidence type="ECO:0000256" key="2">
    <source>
        <dbReference type="ARBA" id="ARBA00022737"/>
    </source>
</evidence>
<comment type="similarity">
    <text evidence="1">Belongs to the PPR family. PCMP-H subfamily.</text>
</comment>
<proteinExistence type="inferred from homology"/>
<keyword evidence="2" id="KW-0677">Repeat</keyword>
<feature type="domain" description="DYW" evidence="4">
    <location>
        <begin position="586"/>
        <end position="678"/>
    </location>
</feature>
<dbReference type="InterPro" id="IPR002885">
    <property type="entry name" value="PPR_rpt"/>
</dbReference>
<gene>
    <name evidence="6" type="primary">LOC110803548</name>
</gene>
<feature type="repeat" description="PPR" evidence="3">
    <location>
        <begin position="268"/>
        <end position="302"/>
    </location>
</feature>
<keyword evidence="5" id="KW-1185">Reference proteome</keyword>
<dbReference type="FunFam" id="1.25.40.10:FF:000031">
    <property type="entry name" value="Pentatricopeptide repeat-containing protein mitochondrial"/>
    <property type="match status" value="1"/>
</dbReference>
<feature type="repeat" description="PPR" evidence="3">
    <location>
        <begin position="66"/>
        <end position="100"/>
    </location>
</feature>
<feature type="repeat" description="PPR" evidence="3">
    <location>
        <begin position="368"/>
        <end position="402"/>
    </location>
</feature>
<dbReference type="FunFam" id="1.25.40.10:FF:000090">
    <property type="entry name" value="Pentatricopeptide repeat-containing protein, chloroplastic"/>
    <property type="match status" value="1"/>
</dbReference>
<dbReference type="GeneID" id="110803548"/>
<protein>
    <submittedName>
        <fullName evidence="6">Pentatricopeptide repeat-containing protein At3g25060, mitochondrial</fullName>
    </submittedName>
</protein>
<accession>A0A9R0KAK1</accession>
<reference evidence="6" key="2">
    <citation type="submission" date="2025-08" db="UniProtKB">
        <authorList>
            <consortium name="RefSeq"/>
        </authorList>
    </citation>
    <scope>IDENTIFICATION</scope>
    <source>
        <tissue evidence="6">Leaf</tissue>
    </source>
</reference>
<organism evidence="5 6">
    <name type="scientific">Spinacia oleracea</name>
    <name type="common">Spinach</name>
    <dbReference type="NCBI Taxonomy" id="3562"/>
    <lineage>
        <taxon>Eukaryota</taxon>
        <taxon>Viridiplantae</taxon>
        <taxon>Streptophyta</taxon>
        <taxon>Embryophyta</taxon>
        <taxon>Tracheophyta</taxon>
        <taxon>Spermatophyta</taxon>
        <taxon>Magnoliopsida</taxon>
        <taxon>eudicotyledons</taxon>
        <taxon>Gunneridae</taxon>
        <taxon>Pentapetalae</taxon>
        <taxon>Caryophyllales</taxon>
        <taxon>Chenopodiaceae</taxon>
        <taxon>Chenopodioideae</taxon>
        <taxon>Anserineae</taxon>
        <taxon>Spinacia</taxon>
    </lineage>
</organism>
<dbReference type="Pfam" id="PF14432">
    <property type="entry name" value="DYW_deaminase"/>
    <property type="match status" value="1"/>
</dbReference>
<dbReference type="PANTHER" id="PTHR47926:SF405">
    <property type="entry name" value="DYW DOMAIN-CONTAINING PROTEIN"/>
    <property type="match status" value="1"/>
</dbReference>
<dbReference type="InterPro" id="IPR011990">
    <property type="entry name" value="TPR-like_helical_dom_sf"/>
</dbReference>
<dbReference type="GO" id="GO:0009451">
    <property type="term" value="P:RNA modification"/>
    <property type="evidence" value="ECO:0007669"/>
    <property type="project" value="InterPro"/>
</dbReference>
<dbReference type="Pfam" id="PF20431">
    <property type="entry name" value="E_motif"/>
    <property type="match status" value="1"/>
</dbReference>
<dbReference type="InterPro" id="IPR032867">
    <property type="entry name" value="DYW_dom"/>
</dbReference>
<dbReference type="NCBIfam" id="TIGR00756">
    <property type="entry name" value="PPR"/>
    <property type="match status" value="6"/>
</dbReference>
<dbReference type="OrthoDB" id="185373at2759"/>
<sequence>MWLTKHFKTLLSSCKQKSTLSKIHALLITSGLFNQRNPATKLISSYAHIGDIKLARQVFDELPQRGIDAWNAMIVAYSRMGFYSEVVDLYWKMVSDGLKPDSSSFTVTIKACASLCDFEMGEEVWHQAVEYGYKDDDFVACSVLNLLTKGGKMVEAKAVFEGMKRKDLVCWTTMVTGFAKIGQGMESIGVFREMQRHGMEGDGVVMLGLIQACTDIGDMKMCLSVHGHLIRRNLQMDVVIHTSLVDMYAKNGHLGVAYSVFCNMPQKNVVSWSALISGYAQNGFAKEALELLIEMQRVRCRPDSASLVSALLACSHVGYLKKGKSIHAYILRRQEFEHVSSTAVIDMYAKCGVLSSARVLFDTISCKDVILWNTMIASYGIHGHGKDALSVFHEMIKTNSVPDDATFASLLSGLGHSGLIEQGKHWFNEMINRYKIEPREKHYACVVDMLARAGKVEEALDLINSMKIHEAGNGMSIWAALLSGCHNHRKFSIGELAAKKVLELQPDDSGIYSLVANFFASAKKWKEVGEVRNAMRKAGMKKVPGYSMVEVKGKLHAFLMEDKSHYQYEEMVMIIEKLDHEMRSMGYTPKTEYVLHDVEEEVKVRMLSFHSERLAIAFGLLNTESGTKLVITKNLRVCGDCHEAIKYISKIVDREIVVRDVKRFHHFKHGVCSCGDYW</sequence>
<evidence type="ECO:0000313" key="5">
    <source>
        <dbReference type="Proteomes" id="UP000813463"/>
    </source>
</evidence>
<dbReference type="GO" id="GO:0003723">
    <property type="term" value="F:RNA binding"/>
    <property type="evidence" value="ECO:0007669"/>
    <property type="project" value="InterPro"/>
</dbReference>
<evidence type="ECO:0000259" key="4">
    <source>
        <dbReference type="Pfam" id="PF14432"/>
    </source>
</evidence>
<evidence type="ECO:0000313" key="6">
    <source>
        <dbReference type="RefSeq" id="XP_021864761.1"/>
    </source>
</evidence>